<proteinExistence type="predicted"/>
<dbReference type="SUPFAM" id="SSF48452">
    <property type="entry name" value="TPR-like"/>
    <property type="match status" value="1"/>
</dbReference>
<name>B8GLN7_THISH</name>
<evidence type="ECO:0000256" key="1">
    <source>
        <dbReference type="SAM" id="SignalP"/>
    </source>
</evidence>
<evidence type="ECO:0000313" key="3">
    <source>
        <dbReference type="Proteomes" id="UP000002383"/>
    </source>
</evidence>
<sequence precursor="true">MGIRAHARLRHLCTGLLSLCLAAPVAAVWETSPRVRDLDYGSVLYPFYQQEHFAAITRLMVVQSRGPIPHHEYEARLLLGGLKLTYGLHDRAETLFRQLLGPEVPAAIRNRAWFHLGRIQYQKGLHEQAEASLQRMEGELGPALAGERQLLLALNRMARDDFAGAAAALRPWRGSRERADYGDFNLAVALIQGGDREAGLALLDRLGRARATDAESLALRDRANVAAAEALLRADEHARARALLDRVRLDGPYSGRALLWSGWASTELGDPRRALVPWTRLQGHADTDPAAQEALLAVPYAYLELGEQTRAAAWFETAVNTLDARRAELRKAMAEIERGEMVVGLILRENLRSAAGRAPLPAQGYLVDLLAGHRFQEVFQNYLDLHALQRNLAHWAGSIDSFDDMLQAQEALYARRLPETRARLETLDLRTPNERRAELAARFARAEQEGDAWALASIQEQRRRQRLQAVEERLSRLPDDDPEVVELRQRQALLQGLVHWEVQTDFAPRLWEARKGLLAVDAQLAELASRRRSLQEAEQHALTRFQGFAGRIEAQRAQIARLQPRVDATLAAHEQHLQAMALEALQAHLHTLDDRVLRARYTLARIYEAQETLGQPERSP</sequence>
<organism evidence="2 3">
    <name type="scientific">Thioalkalivibrio sulfidiphilus (strain HL-EbGR7)</name>
    <dbReference type="NCBI Taxonomy" id="396588"/>
    <lineage>
        <taxon>Bacteria</taxon>
        <taxon>Pseudomonadati</taxon>
        <taxon>Pseudomonadota</taxon>
        <taxon>Gammaproteobacteria</taxon>
        <taxon>Chromatiales</taxon>
        <taxon>Ectothiorhodospiraceae</taxon>
        <taxon>Thioalkalivibrio</taxon>
    </lineage>
</organism>
<dbReference type="OrthoDB" id="6072288at2"/>
<dbReference type="InterPro" id="IPR011990">
    <property type="entry name" value="TPR-like_helical_dom_sf"/>
</dbReference>
<dbReference type="RefSeq" id="WP_012637128.1">
    <property type="nucleotide sequence ID" value="NC_011901.1"/>
</dbReference>
<keyword evidence="1" id="KW-0732">Signal</keyword>
<feature type="signal peptide" evidence="1">
    <location>
        <begin position="1"/>
        <end position="27"/>
    </location>
</feature>
<feature type="chain" id="PRO_5002870501" description="Tetratricopeptide repeat protein" evidence="1">
    <location>
        <begin position="28"/>
        <end position="620"/>
    </location>
</feature>
<keyword evidence="3" id="KW-1185">Reference proteome</keyword>
<dbReference type="AlphaFoldDB" id="B8GLN7"/>
<dbReference type="STRING" id="396588.Tgr7_0543"/>
<reference evidence="2 3" key="1">
    <citation type="journal article" date="2011" name="Stand. Genomic Sci.">
        <title>Complete genome sequence of 'Thioalkalivibrio sulfidophilus' HL-EbGr7.</title>
        <authorList>
            <person name="Muyzer G."/>
            <person name="Sorokin D.Y."/>
            <person name="Mavromatis K."/>
            <person name="Lapidus A."/>
            <person name="Clum A."/>
            <person name="Ivanova N."/>
            <person name="Pati A."/>
            <person name="d'Haeseleer P."/>
            <person name="Woyke T."/>
            <person name="Kyrpides N.C."/>
        </authorList>
    </citation>
    <scope>NUCLEOTIDE SEQUENCE [LARGE SCALE GENOMIC DNA]</scope>
    <source>
        <strain evidence="2 3">HL-EbGR7</strain>
    </source>
</reference>
<gene>
    <name evidence="2" type="ordered locus">Tgr7_0543</name>
</gene>
<dbReference type="eggNOG" id="COG0457">
    <property type="taxonomic scope" value="Bacteria"/>
</dbReference>
<dbReference type="HOGENOM" id="CLU_029512_0_0_6"/>
<accession>B8GLN7</accession>
<evidence type="ECO:0008006" key="4">
    <source>
        <dbReference type="Google" id="ProtNLM"/>
    </source>
</evidence>
<dbReference type="EMBL" id="CP001339">
    <property type="protein sequence ID" value="ACL71640.1"/>
    <property type="molecule type" value="Genomic_DNA"/>
</dbReference>
<protein>
    <recommendedName>
        <fullName evidence="4">Tetratricopeptide repeat protein</fullName>
    </recommendedName>
</protein>
<dbReference type="Proteomes" id="UP000002383">
    <property type="component" value="Chromosome"/>
</dbReference>
<evidence type="ECO:0000313" key="2">
    <source>
        <dbReference type="EMBL" id="ACL71640.1"/>
    </source>
</evidence>
<dbReference type="KEGG" id="tgr:Tgr7_0543"/>
<dbReference type="Gene3D" id="1.25.40.10">
    <property type="entry name" value="Tetratricopeptide repeat domain"/>
    <property type="match status" value="1"/>
</dbReference>